<keyword evidence="3" id="KW-1185">Reference proteome</keyword>
<accession>A0AAD4M7F1</accession>
<comment type="caution">
    <text evidence="2">The sequence shown here is derived from an EMBL/GenBank/DDBJ whole genome shotgun (WGS) entry which is preliminary data.</text>
</comment>
<sequence>MPRKHASLQSIFIPPFLLYPLPTLPGYPSDPPHSSARARSLSISSHSDQHIPSSSPPSTPPLASSRSSPPPDFLLDVIRSRIIPVHFRCNLTLEFQPHHRALEECHSQSGLPSSNRARLWQQNQVRLYRHPTCPPRLHLSNPTDQLRVPLGRPLHLHLSVAGKSGLHIRDQRSPLVRRFRLYIRSLNRTLFIPSKPEKGRLGRAFHSSLGMSAVDWTEHLKKRRLFRALITVQITLILLLTPRSARSHMLVS</sequence>
<dbReference type="EMBL" id="WTXG01000007">
    <property type="protein sequence ID" value="KAI0304452.1"/>
    <property type="molecule type" value="Genomic_DNA"/>
</dbReference>
<dbReference type="AlphaFoldDB" id="A0AAD4M7F1"/>
<name>A0AAD4M7F1_9AGAM</name>
<feature type="compositionally biased region" description="Low complexity" evidence="1">
    <location>
        <begin position="32"/>
        <end position="53"/>
    </location>
</feature>
<gene>
    <name evidence="2" type="ORF">B0F90DRAFT_1258122</name>
</gene>
<reference evidence="2" key="1">
    <citation type="journal article" date="2022" name="New Phytol.">
        <title>Evolutionary transition to the ectomycorrhizal habit in the genomes of a hyperdiverse lineage of mushroom-forming fungi.</title>
        <authorList>
            <person name="Looney B."/>
            <person name="Miyauchi S."/>
            <person name="Morin E."/>
            <person name="Drula E."/>
            <person name="Courty P.E."/>
            <person name="Kohler A."/>
            <person name="Kuo A."/>
            <person name="LaButti K."/>
            <person name="Pangilinan J."/>
            <person name="Lipzen A."/>
            <person name="Riley R."/>
            <person name="Andreopoulos W."/>
            <person name="He G."/>
            <person name="Johnson J."/>
            <person name="Nolan M."/>
            <person name="Tritt A."/>
            <person name="Barry K.W."/>
            <person name="Grigoriev I.V."/>
            <person name="Nagy L.G."/>
            <person name="Hibbett D."/>
            <person name="Henrissat B."/>
            <person name="Matheny P.B."/>
            <person name="Labbe J."/>
            <person name="Martin F.M."/>
        </authorList>
    </citation>
    <scope>NUCLEOTIDE SEQUENCE</scope>
    <source>
        <strain evidence="2">BPL690</strain>
    </source>
</reference>
<evidence type="ECO:0000313" key="2">
    <source>
        <dbReference type="EMBL" id="KAI0304452.1"/>
    </source>
</evidence>
<dbReference type="Proteomes" id="UP001203297">
    <property type="component" value="Unassembled WGS sequence"/>
</dbReference>
<organism evidence="2 3">
    <name type="scientific">Multifurca ochricompacta</name>
    <dbReference type="NCBI Taxonomy" id="376703"/>
    <lineage>
        <taxon>Eukaryota</taxon>
        <taxon>Fungi</taxon>
        <taxon>Dikarya</taxon>
        <taxon>Basidiomycota</taxon>
        <taxon>Agaricomycotina</taxon>
        <taxon>Agaricomycetes</taxon>
        <taxon>Russulales</taxon>
        <taxon>Russulaceae</taxon>
        <taxon>Multifurca</taxon>
    </lineage>
</organism>
<evidence type="ECO:0000313" key="3">
    <source>
        <dbReference type="Proteomes" id="UP001203297"/>
    </source>
</evidence>
<proteinExistence type="predicted"/>
<feature type="region of interest" description="Disordered" evidence="1">
    <location>
        <begin position="28"/>
        <end position="68"/>
    </location>
</feature>
<protein>
    <submittedName>
        <fullName evidence="2">Uncharacterized protein</fullName>
    </submittedName>
</protein>
<evidence type="ECO:0000256" key="1">
    <source>
        <dbReference type="SAM" id="MobiDB-lite"/>
    </source>
</evidence>